<dbReference type="EMBL" id="OR343188">
    <property type="protein sequence ID" value="WNL49989.1"/>
    <property type="molecule type" value="Genomic_DNA"/>
</dbReference>
<sequence length="120" mass="14106">MGNSKSKVRMSDNFVVYRKYKTTNNLKEKLCEAQYGLSFEGAEMFWVDIGQRQSIPVIFLEETTKEEAEKMLKNLLNLHLEQKGSFVSGVAIKNWDELNEGDSIIFQKYWRDDMFLLCFM</sequence>
<gene>
    <name evidence="1" type="ORF">MarFTMF_473</name>
</gene>
<organism evidence="1">
    <name type="scientific">Marseillevirus sp</name>
    <dbReference type="NCBI Taxonomy" id="2809551"/>
    <lineage>
        <taxon>Viruses</taxon>
        <taxon>Varidnaviria</taxon>
        <taxon>Bamfordvirae</taxon>
        <taxon>Nucleocytoviricota</taxon>
        <taxon>Megaviricetes</taxon>
        <taxon>Pimascovirales</taxon>
        <taxon>Pimascovirales incertae sedis</taxon>
        <taxon>Marseilleviridae</taxon>
        <taxon>Marseillevirus</taxon>
    </lineage>
</organism>
<name>A0AA96ENX6_9VIRU</name>
<dbReference type="InterPro" id="IPR043923">
    <property type="entry name" value="DUF5774"/>
</dbReference>
<reference evidence="1" key="1">
    <citation type="submission" date="2023-07" db="EMBL/GenBank/DDBJ databases">
        <authorList>
            <person name="Xia Y."/>
        </authorList>
    </citation>
    <scope>NUCLEOTIDE SEQUENCE</scope>
    <source>
        <strain evidence="1">F</strain>
    </source>
</reference>
<proteinExistence type="predicted"/>
<protein>
    <submittedName>
        <fullName evidence="1">Uncharacterized protein</fullName>
    </submittedName>
</protein>
<dbReference type="Pfam" id="PF19083">
    <property type="entry name" value="DUF5774"/>
    <property type="match status" value="1"/>
</dbReference>
<accession>A0AA96ENX6</accession>
<evidence type="ECO:0000313" key="1">
    <source>
        <dbReference type="EMBL" id="WNL49989.1"/>
    </source>
</evidence>